<gene>
    <name evidence="1" type="ORF">LR48_Vigan04g050300</name>
</gene>
<proteinExistence type="predicted"/>
<dbReference type="AlphaFoldDB" id="A0A0L9UBJ0"/>
<dbReference type="Gramene" id="KOM40305">
    <property type="protein sequence ID" value="KOM40305"/>
    <property type="gene ID" value="LR48_Vigan04g050300"/>
</dbReference>
<evidence type="ECO:0000313" key="2">
    <source>
        <dbReference type="Proteomes" id="UP000053144"/>
    </source>
</evidence>
<name>A0A0L9UBJ0_PHAAN</name>
<organism evidence="1 2">
    <name type="scientific">Phaseolus angularis</name>
    <name type="common">Azuki bean</name>
    <name type="synonym">Vigna angularis</name>
    <dbReference type="NCBI Taxonomy" id="3914"/>
    <lineage>
        <taxon>Eukaryota</taxon>
        <taxon>Viridiplantae</taxon>
        <taxon>Streptophyta</taxon>
        <taxon>Embryophyta</taxon>
        <taxon>Tracheophyta</taxon>
        <taxon>Spermatophyta</taxon>
        <taxon>Magnoliopsida</taxon>
        <taxon>eudicotyledons</taxon>
        <taxon>Gunneridae</taxon>
        <taxon>Pentapetalae</taxon>
        <taxon>rosids</taxon>
        <taxon>fabids</taxon>
        <taxon>Fabales</taxon>
        <taxon>Fabaceae</taxon>
        <taxon>Papilionoideae</taxon>
        <taxon>50 kb inversion clade</taxon>
        <taxon>NPAAA clade</taxon>
        <taxon>indigoferoid/millettioid clade</taxon>
        <taxon>Phaseoleae</taxon>
        <taxon>Vigna</taxon>
    </lineage>
</organism>
<dbReference type="EMBL" id="CM003374">
    <property type="protein sequence ID" value="KOM40305.1"/>
    <property type="molecule type" value="Genomic_DNA"/>
</dbReference>
<reference evidence="2" key="1">
    <citation type="journal article" date="2015" name="Proc. Natl. Acad. Sci. U.S.A.">
        <title>Genome sequencing of adzuki bean (Vigna angularis) provides insight into high starch and low fat accumulation and domestication.</title>
        <authorList>
            <person name="Yang K."/>
            <person name="Tian Z."/>
            <person name="Chen C."/>
            <person name="Luo L."/>
            <person name="Zhao B."/>
            <person name="Wang Z."/>
            <person name="Yu L."/>
            <person name="Li Y."/>
            <person name="Sun Y."/>
            <person name="Li W."/>
            <person name="Chen Y."/>
            <person name="Li Y."/>
            <person name="Zhang Y."/>
            <person name="Ai D."/>
            <person name="Zhao J."/>
            <person name="Shang C."/>
            <person name="Ma Y."/>
            <person name="Wu B."/>
            <person name="Wang M."/>
            <person name="Gao L."/>
            <person name="Sun D."/>
            <person name="Zhang P."/>
            <person name="Guo F."/>
            <person name="Wang W."/>
            <person name="Li Y."/>
            <person name="Wang J."/>
            <person name="Varshney R.K."/>
            <person name="Wang J."/>
            <person name="Ling H.Q."/>
            <person name="Wan P."/>
        </authorList>
    </citation>
    <scope>NUCLEOTIDE SEQUENCE</scope>
    <source>
        <strain evidence="2">cv. Jingnong 6</strain>
    </source>
</reference>
<sequence>MSSNASSSCTMGVEMEVIIENMKDLAEEHAESRLPRREGYEWEFPRTQSRLGG</sequence>
<protein>
    <submittedName>
        <fullName evidence="1">Uncharacterized protein</fullName>
    </submittedName>
</protein>
<evidence type="ECO:0000313" key="1">
    <source>
        <dbReference type="EMBL" id="KOM40305.1"/>
    </source>
</evidence>
<accession>A0A0L9UBJ0</accession>
<dbReference type="Proteomes" id="UP000053144">
    <property type="component" value="Chromosome 4"/>
</dbReference>